<name>A0A2K8GL62_9NEOP</name>
<dbReference type="PANTHER" id="PTHR21137">
    <property type="entry name" value="ODORANT RECEPTOR"/>
    <property type="match status" value="1"/>
</dbReference>
<keyword evidence="7 10" id="KW-0472">Membrane</keyword>
<protein>
    <recommendedName>
        <fullName evidence="10">Odorant receptor</fullName>
    </recommendedName>
</protein>
<organism evidence="11">
    <name type="scientific">Dendrolimus punctatus</name>
    <name type="common">masson pine moth</name>
    <dbReference type="NCBI Taxonomy" id="238572"/>
    <lineage>
        <taxon>Eukaryota</taxon>
        <taxon>Metazoa</taxon>
        <taxon>Ecdysozoa</taxon>
        <taxon>Arthropoda</taxon>
        <taxon>Hexapoda</taxon>
        <taxon>Insecta</taxon>
        <taxon>Pterygota</taxon>
        <taxon>Neoptera</taxon>
        <taxon>Endopterygota</taxon>
        <taxon>Lepidoptera</taxon>
        <taxon>Glossata</taxon>
        <taxon>Ditrysia</taxon>
        <taxon>Bombycoidea</taxon>
        <taxon>Lasiocampidae</taxon>
        <taxon>Dendrolimus</taxon>
    </lineage>
</organism>
<proteinExistence type="evidence at transcript level"/>
<dbReference type="Pfam" id="PF02949">
    <property type="entry name" value="7tm_6"/>
    <property type="match status" value="1"/>
</dbReference>
<gene>
    <name evidence="11" type="primary">OR68</name>
</gene>
<dbReference type="PANTHER" id="PTHR21137:SF35">
    <property type="entry name" value="ODORANT RECEPTOR 19A-RELATED"/>
    <property type="match status" value="1"/>
</dbReference>
<feature type="transmembrane region" description="Helical" evidence="10">
    <location>
        <begin position="70"/>
        <end position="87"/>
    </location>
</feature>
<evidence type="ECO:0000256" key="8">
    <source>
        <dbReference type="ARBA" id="ARBA00023170"/>
    </source>
</evidence>
<evidence type="ECO:0000256" key="10">
    <source>
        <dbReference type="RuleBase" id="RU351113"/>
    </source>
</evidence>
<dbReference type="EMBL" id="KY225518">
    <property type="protein sequence ID" value="ARO70530.1"/>
    <property type="molecule type" value="mRNA"/>
</dbReference>
<keyword evidence="3 10" id="KW-0716">Sensory transduction</keyword>
<keyword evidence="9 10" id="KW-0807">Transducer</keyword>
<keyword evidence="6 10" id="KW-1133">Transmembrane helix</keyword>
<feature type="transmembrane region" description="Helical" evidence="10">
    <location>
        <begin position="131"/>
        <end position="153"/>
    </location>
</feature>
<dbReference type="GO" id="GO:0007165">
    <property type="term" value="P:signal transduction"/>
    <property type="evidence" value="ECO:0007669"/>
    <property type="project" value="UniProtKB-KW"/>
</dbReference>
<comment type="similarity">
    <text evidence="10">Belongs to the insect chemoreceptor superfamily. Heteromeric odorant receptor channel (TC 1.A.69) family.</text>
</comment>
<evidence type="ECO:0000256" key="5">
    <source>
        <dbReference type="ARBA" id="ARBA00022725"/>
    </source>
</evidence>
<keyword evidence="8 10" id="KW-0675">Receptor</keyword>
<dbReference type="InterPro" id="IPR004117">
    <property type="entry name" value="7tm6_olfct_rcpt"/>
</dbReference>
<keyword evidence="4 10" id="KW-0812">Transmembrane</keyword>
<evidence type="ECO:0000313" key="11">
    <source>
        <dbReference type="EMBL" id="ARO70530.1"/>
    </source>
</evidence>
<keyword evidence="2" id="KW-1003">Cell membrane</keyword>
<reference evidence="11" key="2">
    <citation type="journal article" date="2018" name="Front. Physiol.">
        <title>Dynamic Changes in Chemosensory Gene Expression during the Dendrolimus punctatus Mating Process.</title>
        <authorList>
            <person name="Zhang S.F."/>
            <person name="Zhang Z."/>
            <person name="Kong X.B."/>
            <person name="Wang H.B."/>
            <person name="Liu F."/>
        </authorList>
    </citation>
    <scope>NUCLEOTIDE SEQUENCE</scope>
</reference>
<dbReference type="GO" id="GO:0004984">
    <property type="term" value="F:olfactory receptor activity"/>
    <property type="evidence" value="ECO:0007669"/>
    <property type="project" value="InterPro"/>
</dbReference>
<evidence type="ECO:0000256" key="7">
    <source>
        <dbReference type="ARBA" id="ARBA00023136"/>
    </source>
</evidence>
<evidence type="ECO:0000256" key="4">
    <source>
        <dbReference type="ARBA" id="ARBA00022692"/>
    </source>
</evidence>
<comment type="caution">
    <text evidence="10">Lacks conserved residue(s) required for the propagation of feature annotation.</text>
</comment>
<feature type="transmembrane region" description="Helical" evidence="10">
    <location>
        <begin position="31"/>
        <end position="58"/>
    </location>
</feature>
<dbReference type="GO" id="GO:0005886">
    <property type="term" value="C:plasma membrane"/>
    <property type="evidence" value="ECO:0007669"/>
    <property type="project" value="UniProtKB-SubCell"/>
</dbReference>
<dbReference type="GO" id="GO:0005549">
    <property type="term" value="F:odorant binding"/>
    <property type="evidence" value="ECO:0007669"/>
    <property type="project" value="InterPro"/>
</dbReference>
<evidence type="ECO:0000256" key="6">
    <source>
        <dbReference type="ARBA" id="ARBA00022989"/>
    </source>
</evidence>
<evidence type="ECO:0000256" key="9">
    <source>
        <dbReference type="ARBA" id="ARBA00023224"/>
    </source>
</evidence>
<sequence length="348" mass="41158">MVELDFEKLFKLLMICMKFSLCHPETKINKYWVLTSIMAFGPYTVSFLVVINCISYYLTRDDYFNAFRNGVPIVYYISMMLYFGIFIKKRFHLRNLIECIKRDYSKACAMDKRSKKIVQEYAAKGRIITIFWGYLMVSTVGIFVVKSIFLTIYHSKRNGELRLTSFYEVYYPFNISELRVSNTWVYVPIYFLEVYFTWMTELLFLCSTTLGPMFMLHACGQLELVKIKFKHIFENDYVDENLNKIVQHLQYIYSFVREINECFTFMYELIIKQSVLLLPFTSYAIIQSIKREEITVEFGGVLIQSALTISIPCYYGDWLLQKVTFLNSYYTAISLSYHSQLRNGCTSA</sequence>
<evidence type="ECO:0000256" key="2">
    <source>
        <dbReference type="ARBA" id="ARBA00022475"/>
    </source>
</evidence>
<comment type="subcellular location">
    <subcellularLocation>
        <location evidence="1 10">Cell membrane</location>
        <topology evidence="1 10">Multi-pass membrane protein</topology>
    </subcellularLocation>
</comment>
<feature type="transmembrane region" description="Helical" evidence="10">
    <location>
        <begin position="184"/>
        <end position="206"/>
    </location>
</feature>
<dbReference type="AlphaFoldDB" id="A0A2K8GL62"/>
<evidence type="ECO:0000256" key="1">
    <source>
        <dbReference type="ARBA" id="ARBA00004651"/>
    </source>
</evidence>
<keyword evidence="5 10" id="KW-0552">Olfaction</keyword>
<reference evidence="11" key="1">
    <citation type="submission" date="2016-11" db="EMBL/GenBank/DDBJ databases">
        <authorList>
            <person name="Jaros S."/>
            <person name="Januszkiewicz K."/>
            <person name="Wedrychowicz H."/>
        </authorList>
    </citation>
    <scope>NUCLEOTIDE SEQUENCE</scope>
</reference>
<evidence type="ECO:0000256" key="3">
    <source>
        <dbReference type="ARBA" id="ARBA00022606"/>
    </source>
</evidence>
<accession>A0A2K8GL62</accession>